<reference evidence="2" key="2">
    <citation type="submission" date="2021-04" db="EMBL/GenBank/DDBJ databases">
        <authorList>
            <person name="Podell S."/>
        </authorList>
    </citation>
    <scope>NUCLEOTIDE SEQUENCE</scope>
    <source>
        <strain evidence="2">Hildebrandi</strain>
    </source>
</reference>
<dbReference type="OrthoDB" id="55117at2759"/>
<sequence>MTAVTSKAKSIDRYIAESPKQSAKGKLSSTAVSSIELWPEPAEGDNKYPMPQKEEDLYGYEDAAPTPRKTGAGRTPRRSSLKGSAGDDGRRAGRRASIGYTGEMTLVLPTGEIKKKRSSISFAENNDVQEVEPVASMVENPRTLWFQKAEYEHILEKVQDLVEHAKSKPIGGKERPSWVCTRGLENAINSRYVEERAEATATVLDENRVQKYHKSYDEEYLRQMYRFHSADSQHRAEQMAKKDEKDVEDYLKVTRKMCRRMSC</sequence>
<protein>
    <submittedName>
        <fullName evidence="2">Uncharacterized protein</fullName>
    </submittedName>
</protein>
<proteinExistence type="predicted"/>
<feature type="region of interest" description="Disordered" evidence="1">
    <location>
        <begin position="1"/>
        <end position="97"/>
    </location>
</feature>
<dbReference type="EMBL" id="JAGRRH010000015">
    <property type="protein sequence ID" value="KAG7356594.1"/>
    <property type="molecule type" value="Genomic_DNA"/>
</dbReference>
<keyword evidence="3" id="KW-1185">Reference proteome</keyword>
<dbReference type="AlphaFoldDB" id="A0A9K3PTG0"/>
<evidence type="ECO:0000313" key="3">
    <source>
        <dbReference type="Proteomes" id="UP000693970"/>
    </source>
</evidence>
<evidence type="ECO:0000256" key="1">
    <source>
        <dbReference type="SAM" id="MobiDB-lite"/>
    </source>
</evidence>
<dbReference type="Proteomes" id="UP000693970">
    <property type="component" value="Unassembled WGS sequence"/>
</dbReference>
<reference evidence="2" key="1">
    <citation type="journal article" date="2021" name="Sci. Rep.">
        <title>Diploid genomic architecture of Nitzschia inconspicua, an elite biomass production diatom.</title>
        <authorList>
            <person name="Oliver A."/>
            <person name="Podell S."/>
            <person name="Pinowska A."/>
            <person name="Traller J.C."/>
            <person name="Smith S.R."/>
            <person name="McClure R."/>
            <person name="Beliaev A."/>
            <person name="Bohutskyi P."/>
            <person name="Hill E.A."/>
            <person name="Rabines A."/>
            <person name="Zheng H."/>
            <person name="Allen L.Z."/>
            <person name="Kuo A."/>
            <person name="Grigoriev I.V."/>
            <person name="Allen A.E."/>
            <person name="Hazlebeck D."/>
            <person name="Allen E.E."/>
        </authorList>
    </citation>
    <scope>NUCLEOTIDE SEQUENCE</scope>
    <source>
        <strain evidence="2">Hildebrandi</strain>
    </source>
</reference>
<accession>A0A9K3PTG0</accession>
<name>A0A9K3PTG0_9STRA</name>
<gene>
    <name evidence="2" type="ORF">IV203_001280</name>
</gene>
<organism evidence="2 3">
    <name type="scientific">Nitzschia inconspicua</name>
    <dbReference type="NCBI Taxonomy" id="303405"/>
    <lineage>
        <taxon>Eukaryota</taxon>
        <taxon>Sar</taxon>
        <taxon>Stramenopiles</taxon>
        <taxon>Ochrophyta</taxon>
        <taxon>Bacillariophyta</taxon>
        <taxon>Bacillariophyceae</taxon>
        <taxon>Bacillariophycidae</taxon>
        <taxon>Bacillariales</taxon>
        <taxon>Bacillariaceae</taxon>
        <taxon>Nitzschia</taxon>
    </lineage>
</organism>
<evidence type="ECO:0000313" key="2">
    <source>
        <dbReference type="EMBL" id="KAG7356594.1"/>
    </source>
</evidence>
<comment type="caution">
    <text evidence="2">The sequence shown here is derived from an EMBL/GenBank/DDBJ whole genome shotgun (WGS) entry which is preliminary data.</text>
</comment>